<evidence type="ECO:0000313" key="3">
    <source>
        <dbReference type="EMBL" id="CAE2193405.1"/>
    </source>
</evidence>
<dbReference type="PANTHER" id="PTHR12697">
    <property type="entry name" value="PBS LYASE HEAT-LIKE PROTEIN"/>
    <property type="match status" value="1"/>
</dbReference>
<evidence type="ECO:0000256" key="1">
    <source>
        <dbReference type="ARBA" id="ARBA00022737"/>
    </source>
</evidence>
<dbReference type="PANTHER" id="PTHR12697:SF5">
    <property type="entry name" value="DEOXYHYPUSINE HYDROXYLASE"/>
    <property type="match status" value="1"/>
</dbReference>
<sequence>METNAIKRHLSHIKGAEDEETKIVFTIEDIHYFCTNPSFMICLQIEESMSSEREIRINQYVSKVLEQDEKTIDDFLKSPSLSIVGDRQAVLRLAKILREKSLDIATRKNLTKAISKISEKPREASGVDRMPGVKKDKIYDDQAIAAFSWILCHGSPIYMDQRTFTNPEHENISQDLIPLYTHWIQKYEKSTRRLEFVTKLQEEGSSRQSVPPELVEYRETCHEACEFVRMEAIRGLGNISDHEHEHSLKVLERCATSDPCWAVRGMALEMLKAFAVNIRKASFFERWDMQEYWWSDQDEPWRSQDESRKYLWQTLEISTRDIAWQVRVRAIEVITETAEIGNIDAHRILVPLIEDQSNVRSPNSVTMSFELDAKRVKSATQRGLTNLLYGRGEWVARRWEELQKNVKDGMEHDLAASEAEEKATRATRKDAATTVIDVLIEYIKSGKHGFRQQNLITLGKVVHSATMRGENKCINFLVDCMDSDIASVRTSAMAAVRVICLKDDRRVVQKIMEMAAYDVDVHCKRYAIESLEVVSSRGQRDPLDVLCDLLGHGEAEIRESAVRTIEHLADHCDSHMIGKIQLLLSDSNWSVRRAAATCLKHLCGDHSNVENLIPDPQDRRWFLRSWPHP</sequence>
<dbReference type="GO" id="GO:0016491">
    <property type="term" value="F:oxidoreductase activity"/>
    <property type="evidence" value="ECO:0007669"/>
    <property type="project" value="TreeGrafter"/>
</dbReference>
<dbReference type="AlphaFoldDB" id="A0A6U5WC29"/>
<reference evidence="3" key="1">
    <citation type="submission" date="2021-01" db="EMBL/GenBank/DDBJ databases">
        <authorList>
            <person name="Corre E."/>
            <person name="Pelletier E."/>
            <person name="Niang G."/>
            <person name="Scheremetjew M."/>
            <person name="Finn R."/>
            <person name="Kale V."/>
            <person name="Holt S."/>
            <person name="Cochrane G."/>
            <person name="Meng A."/>
            <person name="Brown T."/>
            <person name="Cohen L."/>
        </authorList>
    </citation>
    <scope>NUCLEOTIDE SEQUENCE</scope>
    <source>
        <strain evidence="3">CCMP 2712</strain>
    </source>
</reference>
<proteinExistence type="predicted"/>
<accession>A0A6U5WC29</accession>
<dbReference type="Pfam" id="PF02985">
    <property type="entry name" value="HEAT"/>
    <property type="match status" value="1"/>
</dbReference>
<protein>
    <submittedName>
        <fullName evidence="3">Uncharacterized protein</fullName>
    </submittedName>
</protein>
<dbReference type="Gene3D" id="1.25.10.10">
    <property type="entry name" value="Leucine-rich Repeat Variant"/>
    <property type="match status" value="2"/>
</dbReference>
<dbReference type="InterPro" id="IPR000357">
    <property type="entry name" value="HEAT"/>
</dbReference>
<dbReference type="InterPro" id="IPR011989">
    <property type="entry name" value="ARM-like"/>
</dbReference>
<organism evidence="3">
    <name type="scientific">Guillardia theta</name>
    <name type="common">Cryptophyte</name>
    <name type="synonym">Cryptomonas phi</name>
    <dbReference type="NCBI Taxonomy" id="55529"/>
    <lineage>
        <taxon>Eukaryota</taxon>
        <taxon>Cryptophyceae</taxon>
        <taxon>Pyrenomonadales</taxon>
        <taxon>Geminigeraceae</taxon>
        <taxon>Guillardia</taxon>
    </lineage>
</organism>
<dbReference type="EMBL" id="HBKN01003188">
    <property type="protein sequence ID" value="CAE2193405.1"/>
    <property type="molecule type" value="Transcribed_RNA"/>
</dbReference>
<dbReference type="EMBL" id="HBKN01003167">
    <property type="protein sequence ID" value="CAE2193384.1"/>
    <property type="molecule type" value="Transcribed_RNA"/>
</dbReference>
<dbReference type="InterPro" id="IPR016024">
    <property type="entry name" value="ARM-type_fold"/>
</dbReference>
<dbReference type="SUPFAM" id="SSF48371">
    <property type="entry name" value="ARM repeat"/>
    <property type="match status" value="1"/>
</dbReference>
<keyword evidence="1" id="KW-0677">Repeat</keyword>
<gene>
    <name evidence="2" type="ORF">GTHE00462_LOCUS2695</name>
    <name evidence="3" type="ORF">GTHE00462_LOCUS2716</name>
</gene>
<name>A0A6U5WC29_GUITH</name>
<evidence type="ECO:0000313" key="2">
    <source>
        <dbReference type="EMBL" id="CAE2193384.1"/>
    </source>
</evidence>